<evidence type="ECO:0000313" key="5">
    <source>
        <dbReference type="EMBL" id="PWK58210.1"/>
    </source>
</evidence>
<dbReference type="PANTHER" id="PTHR30576:SF10">
    <property type="entry name" value="SLL5057 PROTEIN"/>
    <property type="match status" value="1"/>
</dbReference>
<keyword evidence="3" id="KW-0812">Transmembrane</keyword>
<gene>
    <name evidence="5" type="ORF">C8D95_10115</name>
</gene>
<dbReference type="EMBL" id="QGGV01000001">
    <property type="protein sequence ID" value="PWK58210.1"/>
    <property type="molecule type" value="Genomic_DNA"/>
</dbReference>
<feature type="transmembrane region" description="Helical" evidence="3">
    <location>
        <begin position="12"/>
        <end position="35"/>
    </location>
</feature>
<dbReference type="OrthoDB" id="9808602at2"/>
<protein>
    <submittedName>
        <fullName evidence="5">Lipopolysaccharide/colanic/teichoic acid biosynthesis glycosyltransferase</fullName>
    </submittedName>
</protein>
<keyword evidence="5" id="KW-0808">Transferase</keyword>
<keyword evidence="2" id="KW-0270">Exopolysaccharide synthesis</keyword>
<dbReference type="PANTHER" id="PTHR30576">
    <property type="entry name" value="COLANIC BIOSYNTHESIS UDP-GLUCOSE LIPID CARRIER TRANSFERASE"/>
    <property type="match status" value="1"/>
</dbReference>
<keyword evidence="3" id="KW-1133">Transmembrane helix</keyword>
<dbReference type="InterPro" id="IPR003362">
    <property type="entry name" value="Bact_transf"/>
</dbReference>
<evidence type="ECO:0000259" key="4">
    <source>
        <dbReference type="Pfam" id="PF02397"/>
    </source>
</evidence>
<dbReference type="Pfam" id="PF02397">
    <property type="entry name" value="Bac_transf"/>
    <property type="match status" value="1"/>
</dbReference>
<dbReference type="AlphaFoldDB" id="A0A316GFR2"/>
<dbReference type="Proteomes" id="UP000245390">
    <property type="component" value="Unassembled WGS sequence"/>
</dbReference>
<evidence type="ECO:0000256" key="2">
    <source>
        <dbReference type="ARBA" id="ARBA00023169"/>
    </source>
</evidence>
<reference evidence="5 6" key="1">
    <citation type="submission" date="2018-05" db="EMBL/GenBank/DDBJ databases">
        <title>Genomic Encyclopedia of Type Strains, Phase IV (KMG-IV): sequencing the most valuable type-strain genomes for metagenomic binning, comparative biology and taxonomic classification.</title>
        <authorList>
            <person name="Goeker M."/>
        </authorList>
    </citation>
    <scope>NUCLEOTIDE SEQUENCE [LARGE SCALE GENOMIC DNA]</scope>
    <source>
        <strain evidence="5 6">DSM 103371</strain>
    </source>
</reference>
<comment type="similarity">
    <text evidence="1">Belongs to the bacterial sugar transferase family.</text>
</comment>
<name>A0A316GFR2_9RHOB</name>
<accession>A0A316GFR2</accession>
<dbReference type="KEGG" id="salo:EF888_01535"/>
<feature type="domain" description="Bacterial sugar transferase" evidence="4">
    <location>
        <begin position="7"/>
        <end position="191"/>
    </location>
</feature>
<evidence type="ECO:0000313" key="6">
    <source>
        <dbReference type="Proteomes" id="UP000245390"/>
    </source>
</evidence>
<evidence type="ECO:0000256" key="1">
    <source>
        <dbReference type="ARBA" id="ARBA00006464"/>
    </source>
</evidence>
<organism evidence="5 6">
    <name type="scientific">Silicimonas algicola</name>
    <dbReference type="NCBI Taxonomy" id="1826607"/>
    <lineage>
        <taxon>Bacteria</taxon>
        <taxon>Pseudomonadati</taxon>
        <taxon>Pseudomonadota</taxon>
        <taxon>Alphaproteobacteria</taxon>
        <taxon>Rhodobacterales</taxon>
        <taxon>Paracoccaceae</taxon>
    </lineage>
</organism>
<keyword evidence="3" id="KW-0472">Membrane</keyword>
<dbReference type="GO" id="GO:0016780">
    <property type="term" value="F:phosphotransferase activity, for other substituted phosphate groups"/>
    <property type="evidence" value="ECO:0007669"/>
    <property type="project" value="TreeGrafter"/>
</dbReference>
<keyword evidence="6" id="KW-1185">Reference proteome</keyword>
<evidence type="ECO:0000256" key="3">
    <source>
        <dbReference type="SAM" id="Phobius"/>
    </source>
</evidence>
<sequence length="196" mass="22143">MPYPFLKRVLDLAFVAAAAAPLTIIAPFIAAAIYLEDRGPVFYAHKRTGKGGKTFRMLKFRTMVPDADERKGEIIHLNECRGSFKMTNDPRITRVGRFLRVTSLDEIPQLLNVLMGHMTLVGPRACSVPAQDYAAYQLKRLDVAPGVIGPAQIWIRHAHFDEKVELELVYLDRQSLKLDIYLLFRALLVLLRPNGV</sequence>
<proteinExistence type="inferred from homology"/>
<dbReference type="GO" id="GO:0000271">
    <property type="term" value="P:polysaccharide biosynthetic process"/>
    <property type="evidence" value="ECO:0007669"/>
    <property type="project" value="UniProtKB-KW"/>
</dbReference>
<comment type="caution">
    <text evidence="5">The sequence shown here is derived from an EMBL/GenBank/DDBJ whole genome shotgun (WGS) entry which is preliminary data.</text>
</comment>